<name>A0A2A2WTE3_9ACTN</name>
<feature type="transmembrane region" description="Helical" evidence="8">
    <location>
        <begin position="305"/>
        <end position="323"/>
    </location>
</feature>
<dbReference type="CDD" id="cd06550">
    <property type="entry name" value="TM_ABC_iron-siderophores_like"/>
    <property type="match status" value="1"/>
</dbReference>
<gene>
    <name evidence="9" type="ORF">CEY15_03255</name>
</gene>
<organism evidence="9 10">
    <name type="scientific">Dietzia natronolimnaea</name>
    <dbReference type="NCBI Taxonomy" id="161920"/>
    <lineage>
        <taxon>Bacteria</taxon>
        <taxon>Bacillati</taxon>
        <taxon>Actinomycetota</taxon>
        <taxon>Actinomycetes</taxon>
        <taxon>Mycobacteriales</taxon>
        <taxon>Dietziaceae</taxon>
        <taxon>Dietzia</taxon>
    </lineage>
</organism>
<dbReference type="GO" id="GO:0033214">
    <property type="term" value="P:siderophore-iron import into cell"/>
    <property type="evidence" value="ECO:0007669"/>
    <property type="project" value="TreeGrafter"/>
</dbReference>
<feature type="transmembrane region" description="Helical" evidence="8">
    <location>
        <begin position="266"/>
        <end position="293"/>
    </location>
</feature>
<reference evidence="10" key="1">
    <citation type="submission" date="2017-09" db="EMBL/GenBank/DDBJ databases">
        <authorList>
            <person name="Zhang Y."/>
            <person name="Huang X."/>
            <person name="Liu J."/>
            <person name="Lu L."/>
            <person name="Peng K."/>
        </authorList>
    </citation>
    <scope>NUCLEOTIDE SEQUENCE [LARGE SCALE GENOMIC DNA]</scope>
    <source>
        <strain evidence="10">S-XJ-1</strain>
    </source>
</reference>
<protein>
    <submittedName>
        <fullName evidence="9">ABC transporter permease</fullName>
    </submittedName>
</protein>
<dbReference type="OrthoDB" id="4455417at2"/>
<proteinExistence type="inferred from homology"/>
<sequence>MRASAPPRGATGTAALPTGERVLRLGGYSVRWDGRTAWVTVVLALATCVLIAGSLLIGEFRVTAPDAVASLFGDAPDRTTGFFVTERRLPRALIAVVVGASLAASGAVFCALTRNPLASPDIIGVTQGASAGGATVILVTGGSIAQVGLGALIGAAITVGLIVALTWWRGLSGARLVLVGVALGALAMAYVAHLLSRVFVASAVTAQIWLTGSLQGRGWAELRPVLFFLLLSAVVIWSQARGLRALALGDEAAIALGVRMRSTRVILLSAATLLAAVAVATAGPVAFVALVAPHVARLLTRTDRVLPAALLGGLLLLVSDLVAQHAFPLPIPVGVVTVVIGGMFFLGLLWREGRRR</sequence>
<evidence type="ECO:0000313" key="9">
    <source>
        <dbReference type="EMBL" id="PAY24480.1"/>
    </source>
</evidence>
<keyword evidence="6 8" id="KW-1133">Transmembrane helix</keyword>
<dbReference type="GO" id="GO:0005886">
    <property type="term" value="C:plasma membrane"/>
    <property type="evidence" value="ECO:0007669"/>
    <property type="project" value="UniProtKB-SubCell"/>
</dbReference>
<feature type="transmembrane region" description="Helical" evidence="8">
    <location>
        <begin position="329"/>
        <end position="350"/>
    </location>
</feature>
<dbReference type="RefSeq" id="WP_095717282.1">
    <property type="nucleotide sequence ID" value="NZ_NTGA01000005.1"/>
</dbReference>
<evidence type="ECO:0000256" key="4">
    <source>
        <dbReference type="ARBA" id="ARBA00022475"/>
    </source>
</evidence>
<evidence type="ECO:0000256" key="3">
    <source>
        <dbReference type="ARBA" id="ARBA00022448"/>
    </source>
</evidence>
<feature type="transmembrane region" description="Helical" evidence="8">
    <location>
        <begin position="174"/>
        <end position="192"/>
    </location>
</feature>
<evidence type="ECO:0000256" key="8">
    <source>
        <dbReference type="SAM" id="Phobius"/>
    </source>
</evidence>
<keyword evidence="4" id="KW-1003">Cell membrane</keyword>
<accession>A0A2A2WTE3</accession>
<dbReference type="PANTHER" id="PTHR30472:SF24">
    <property type="entry name" value="FERRIC ENTEROBACTIN TRANSPORT SYSTEM PERMEASE PROTEIN FEPG"/>
    <property type="match status" value="1"/>
</dbReference>
<dbReference type="Gene3D" id="1.10.3470.10">
    <property type="entry name" value="ABC transporter involved in vitamin B12 uptake, BtuC"/>
    <property type="match status" value="1"/>
</dbReference>
<dbReference type="SUPFAM" id="SSF81345">
    <property type="entry name" value="ABC transporter involved in vitamin B12 uptake, BtuC"/>
    <property type="match status" value="1"/>
</dbReference>
<comment type="subcellular location">
    <subcellularLocation>
        <location evidence="1">Cell membrane</location>
        <topology evidence="1">Multi-pass membrane protein</topology>
    </subcellularLocation>
</comment>
<dbReference type="AlphaFoldDB" id="A0A2A2WTE3"/>
<evidence type="ECO:0000256" key="6">
    <source>
        <dbReference type="ARBA" id="ARBA00022989"/>
    </source>
</evidence>
<evidence type="ECO:0000256" key="2">
    <source>
        <dbReference type="ARBA" id="ARBA00007935"/>
    </source>
</evidence>
<dbReference type="InterPro" id="IPR000522">
    <property type="entry name" value="ABC_transptr_permease_BtuC"/>
</dbReference>
<feature type="transmembrane region" description="Helical" evidence="8">
    <location>
        <begin position="37"/>
        <end position="57"/>
    </location>
</feature>
<comment type="caution">
    <text evidence="9">The sequence shown here is derived from an EMBL/GenBank/DDBJ whole genome shotgun (WGS) entry which is preliminary data.</text>
</comment>
<evidence type="ECO:0000313" key="10">
    <source>
        <dbReference type="Proteomes" id="UP000218810"/>
    </source>
</evidence>
<keyword evidence="3" id="KW-0813">Transport</keyword>
<dbReference type="EMBL" id="NTGA01000005">
    <property type="protein sequence ID" value="PAY24480.1"/>
    <property type="molecule type" value="Genomic_DNA"/>
</dbReference>
<evidence type="ECO:0000256" key="7">
    <source>
        <dbReference type="ARBA" id="ARBA00023136"/>
    </source>
</evidence>
<comment type="similarity">
    <text evidence="2">Belongs to the binding-protein-dependent transport system permease family. FecCD subfamily.</text>
</comment>
<keyword evidence="7 8" id="KW-0472">Membrane</keyword>
<feature type="transmembrane region" description="Helical" evidence="8">
    <location>
        <begin position="92"/>
        <end position="114"/>
    </location>
</feature>
<evidence type="ECO:0000256" key="5">
    <source>
        <dbReference type="ARBA" id="ARBA00022692"/>
    </source>
</evidence>
<dbReference type="Proteomes" id="UP000218810">
    <property type="component" value="Unassembled WGS sequence"/>
</dbReference>
<feature type="transmembrane region" description="Helical" evidence="8">
    <location>
        <begin position="226"/>
        <end position="246"/>
    </location>
</feature>
<dbReference type="Pfam" id="PF01032">
    <property type="entry name" value="FecCD"/>
    <property type="match status" value="1"/>
</dbReference>
<dbReference type="PANTHER" id="PTHR30472">
    <property type="entry name" value="FERRIC ENTEROBACTIN TRANSPORT SYSTEM PERMEASE PROTEIN"/>
    <property type="match status" value="1"/>
</dbReference>
<keyword evidence="10" id="KW-1185">Reference proteome</keyword>
<dbReference type="InterPro" id="IPR037294">
    <property type="entry name" value="ABC_BtuC-like"/>
</dbReference>
<feature type="transmembrane region" description="Helical" evidence="8">
    <location>
        <begin position="134"/>
        <end position="167"/>
    </location>
</feature>
<keyword evidence="5 8" id="KW-0812">Transmembrane</keyword>
<dbReference type="GO" id="GO:0022857">
    <property type="term" value="F:transmembrane transporter activity"/>
    <property type="evidence" value="ECO:0007669"/>
    <property type="project" value="InterPro"/>
</dbReference>
<evidence type="ECO:0000256" key="1">
    <source>
        <dbReference type="ARBA" id="ARBA00004651"/>
    </source>
</evidence>